<comment type="caution">
    <text evidence="5">The sequence shown here is derived from an EMBL/GenBank/DDBJ whole genome shotgun (WGS) entry which is preliminary data.</text>
</comment>
<gene>
    <name evidence="5" type="ORF">V2S66_10370</name>
</gene>
<sequence length="256" mass="27208">MIEQLVPPSVRTRVAYGDELDRAPLHPEEAPAIAKAVPKRQAEYAAGRACARAALADLCGATGPILRDAERGAPVWPDGVVGSITHCDGYRAAAVAHTADVLTLGIDAEPHGPLPEGVLDVIVSTEEERAALAALSGRAPHVHWDRLLFSAKETVYKAWYPYHRRMLGFTEAELLFTHDDPGGDPGDPVAEPGPAAPGTAQRGTYTARLLIPGPLLAEGTGPDVFTGRWIAHDGLVVTAIAVPRDSRPPQDREPAR</sequence>
<dbReference type="PANTHER" id="PTHR38096">
    <property type="entry name" value="ENTEROBACTIN SYNTHASE COMPONENT D"/>
    <property type="match status" value="1"/>
</dbReference>
<dbReference type="PRINTS" id="PR01399">
    <property type="entry name" value="ENTSNTHTASED"/>
</dbReference>
<dbReference type="InterPro" id="IPR003542">
    <property type="entry name" value="Enbac_synth_compD-like"/>
</dbReference>
<evidence type="ECO:0000313" key="5">
    <source>
        <dbReference type="EMBL" id="MEE4542364.1"/>
    </source>
</evidence>
<dbReference type="InterPro" id="IPR041354">
    <property type="entry name" value="4PPT_N"/>
</dbReference>
<reference evidence="5 6" key="1">
    <citation type="submission" date="2023-12" db="EMBL/GenBank/DDBJ databases">
        <title>Streptomyces sp. V4-01.</title>
        <authorList>
            <person name="Somphong A."/>
            <person name="Phongsopitanun W."/>
        </authorList>
    </citation>
    <scope>NUCLEOTIDE SEQUENCE [LARGE SCALE GENOMIC DNA]</scope>
    <source>
        <strain evidence="5 6">V4-01</strain>
    </source>
</reference>
<dbReference type="InterPro" id="IPR037143">
    <property type="entry name" value="4-PPantetheinyl_Trfase_dom_sf"/>
</dbReference>
<dbReference type="PANTHER" id="PTHR38096:SF1">
    <property type="entry name" value="ENTEROBACTIN SYNTHASE COMPONENT D"/>
    <property type="match status" value="1"/>
</dbReference>
<dbReference type="InterPro" id="IPR008278">
    <property type="entry name" value="4-PPantetheinyl_Trfase_dom"/>
</dbReference>
<dbReference type="GO" id="GO:0016740">
    <property type="term" value="F:transferase activity"/>
    <property type="evidence" value="ECO:0007669"/>
    <property type="project" value="UniProtKB-KW"/>
</dbReference>
<evidence type="ECO:0000259" key="4">
    <source>
        <dbReference type="Pfam" id="PF17837"/>
    </source>
</evidence>
<dbReference type="EMBL" id="JAZEWV010000006">
    <property type="protein sequence ID" value="MEE4542364.1"/>
    <property type="molecule type" value="Genomic_DNA"/>
</dbReference>
<evidence type="ECO:0000259" key="3">
    <source>
        <dbReference type="Pfam" id="PF01648"/>
    </source>
</evidence>
<organism evidence="5 6">
    <name type="scientific">Actinacidiphila polyblastidii</name>
    <dbReference type="NCBI Taxonomy" id="3110430"/>
    <lineage>
        <taxon>Bacteria</taxon>
        <taxon>Bacillati</taxon>
        <taxon>Actinomycetota</taxon>
        <taxon>Actinomycetes</taxon>
        <taxon>Kitasatosporales</taxon>
        <taxon>Streptomycetaceae</taxon>
        <taxon>Actinacidiphila</taxon>
    </lineage>
</organism>
<feature type="region of interest" description="Disordered" evidence="2">
    <location>
        <begin position="178"/>
        <end position="200"/>
    </location>
</feature>
<dbReference type="Pfam" id="PF17837">
    <property type="entry name" value="4PPT_N"/>
    <property type="match status" value="1"/>
</dbReference>
<proteinExistence type="predicted"/>
<dbReference type="Gene3D" id="3.90.470.20">
    <property type="entry name" value="4'-phosphopantetheinyl transferase domain"/>
    <property type="match status" value="1"/>
</dbReference>
<dbReference type="SUPFAM" id="SSF56214">
    <property type="entry name" value="4'-phosphopantetheinyl transferase"/>
    <property type="match status" value="1"/>
</dbReference>
<dbReference type="Pfam" id="PF01648">
    <property type="entry name" value="ACPS"/>
    <property type="match status" value="1"/>
</dbReference>
<keyword evidence="6" id="KW-1185">Reference proteome</keyword>
<dbReference type="Proteomes" id="UP001344658">
    <property type="component" value="Unassembled WGS sequence"/>
</dbReference>
<feature type="domain" description="4'-phosphopantetheinyl transferase" evidence="3">
    <location>
        <begin position="104"/>
        <end position="180"/>
    </location>
</feature>
<dbReference type="RefSeq" id="WP_330794296.1">
    <property type="nucleotide sequence ID" value="NZ_JAZEWV010000006.1"/>
</dbReference>
<feature type="domain" description="4'-phosphopantetheinyl transferase N-terminal" evidence="4">
    <location>
        <begin position="28"/>
        <end position="96"/>
    </location>
</feature>
<evidence type="ECO:0000313" key="6">
    <source>
        <dbReference type="Proteomes" id="UP001344658"/>
    </source>
</evidence>
<evidence type="ECO:0000256" key="1">
    <source>
        <dbReference type="ARBA" id="ARBA00022679"/>
    </source>
</evidence>
<accession>A0ABU7P9A5</accession>
<protein>
    <submittedName>
        <fullName evidence="5">4'-phosphopantetheinyl transferase superfamily protein</fullName>
    </submittedName>
</protein>
<evidence type="ECO:0000256" key="2">
    <source>
        <dbReference type="SAM" id="MobiDB-lite"/>
    </source>
</evidence>
<keyword evidence="1 5" id="KW-0808">Transferase</keyword>
<name>A0ABU7P9A5_9ACTN</name>
<feature type="compositionally biased region" description="Low complexity" evidence="2">
    <location>
        <begin position="186"/>
        <end position="200"/>
    </location>
</feature>